<gene>
    <name evidence="1" type="ORF">I6N95_05015</name>
</gene>
<dbReference type="RefSeq" id="WP_209525260.1">
    <property type="nucleotide sequence ID" value="NZ_JAEEGA010000002.1"/>
</dbReference>
<accession>A0A940P3J5</accession>
<reference evidence="1" key="1">
    <citation type="submission" date="2020-12" db="EMBL/GenBank/DDBJ databases">
        <title>Vagococcus allomyrinae sp. nov. and Enterococcus lavae sp. nov., isolated from the larvae of Allomyrina dichotoma.</title>
        <authorList>
            <person name="Lee S.D."/>
        </authorList>
    </citation>
    <scope>NUCLEOTIDE SEQUENCE</scope>
    <source>
        <strain evidence="1">BWB3-3</strain>
    </source>
</reference>
<sequence>MAEMITAEQLVEELRYEEEDLSMVKGRLAAAIVILKNGDAYDETSDLLPLVLSMLVGFMMENREAMNEGVNNIAMFPLSIQGLVNSMKYSIKESGEGDGEANQDSTV</sequence>
<name>A0A940P3J5_9ENTE</name>
<dbReference type="AlphaFoldDB" id="A0A940P3J5"/>
<evidence type="ECO:0000313" key="2">
    <source>
        <dbReference type="Proteomes" id="UP000674938"/>
    </source>
</evidence>
<protein>
    <recommendedName>
        <fullName evidence="3">Phage gp6-like head-tail connector protein</fullName>
    </recommendedName>
</protein>
<evidence type="ECO:0000313" key="1">
    <source>
        <dbReference type="EMBL" id="MBP1040370.1"/>
    </source>
</evidence>
<comment type="caution">
    <text evidence="1">The sequence shown here is derived from an EMBL/GenBank/DDBJ whole genome shotgun (WGS) entry which is preliminary data.</text>
</comment>
<evidence type="ECO:0008006" key="3">
    <source>
        <dbReference type="Google" id="ProtNLM"/>
    </source>
</evidence>
<dbReference type="Proteomes" id="UP000674938">
    <property type="component" value="Unassembled WGS sequence"/>
</dbReference>
<proteinExistence type="predicted"/>
<keyword evidence="2" id="KW-1185">Reference proteome</keyword>
<organism evidence="1 2">
    <name type="scientific">Vagococcus allomyrinae</name>
    <dbReference type="NCBI Taxonomy" id="2794353"/>
    <lineage>
        <taxon>Bacteria</taxon>
        <taxon>Bacillati</taxon>
        <taxon>Bacillota</taxon>
        <taxon>Bacilli</taxon>
        <taxon>Lactobacillales</taxon>
        <taxon>Enterococcaceae</taxon>
        <taxon>Vagococcus</taxon>
    </lineage>
</organism>
<dbReference type="EMBL" id="JAEEGA010000002">
    <property type="protein sequence ID" value="MBP1040370.1"/>
    <property type="molecule type" value="Genomic_DNA"/>
</dbReference>